<protein>
    <submittedName>
        <fullName evidence="2">RidA family protein</fullName>
    </submittedName>
</protein>
<evidence type="ECO:0000313" key="2">
    <source>
        <dbReference type="EMBL" id="UOB16142.1"/>
    </source>
</evidence>
<dbReference type="CDD" id="cd00448">
    <property type="entry name" value="YjgF_YER057c_UK114_family"/>
    <property type="match status" value="1"/>
</dbReference>
<sequence length="176" mass="20375">MKNRNKTNFKSFHWKKTTVFFPLLIILFISNNCKNNIDTKQEVPGKSEKPLVVKEKWHWDHPDKQSESAGYTQVVKVGNTIYISGVPTNDLSPDGITRLYKTLEKCLNTFGATSKDIVKETLYTTDIETMKKYNDVRKEFYQGDYPAASWVQISRLYEENAKLEVDLIAEITDLNK</sequence>
<reference evidence="2" key="1">
    <citation type="submission" date="2022-03" db="EMBL/GenBank/DDBJ databases">
        <title>Description of Abyssus ytuae gen. nov., sp. nov., a novel member of the family Flavobacteriaceae isolated from the sediment of Mariana Trench.</title>
        <authorList>
            <person name="Zhang J."/>
            <person name="Xu X."/>
        </authorList>
    </citation>
    <scope>NUCLEOTIDE SEQUENCE</scope>
    <source>
        <strain evidence="2">MT3330</strain>
    </source>
</reference>
<dbReference type="GO" id="GO:0019239">
    <property type="term" value="F:deaminase activity"/>
    <property type="evidence" value="ECO:0007669"/>
    <property type="project" value="TreeGrafter"/>
</dbReference>
<organism evidence="2 3">
    <name type="scientific">Abyssalbus ytuae</name>
    <dbReference type="NCBI Taxonomy" id="2926907"/>
    <lineage>
        <taxon>Bacteria</taxon>
        <taxon>Pseudomonadati</taxon>
        <taxon>Bacteroidota</taxon>
        <taxon>Flavobacteriia</taxon>
        <taxon>Flavobacteriales</taxon>
        <taxon>Flavobacteriaceae</taxon>
        <taxon>Abyssalbus</taxon>
    </lineage>
</organism>
<dbReference type="Gene3D" id="3.30.1330.40">
    <property type="entry name" value="RutC-like"/>
    <property type="match status" value="1"/>
</dbReference>
<dbReference type="KEGG" id="fbm:MQE35_10375"/>
<dbReference type="PANTHER" id="PTHR11803">
    <property type="entry name" value="2-IMINOBUTANOATE/2-IMINOPROPANOATE DEAMINASE RIDA"/>
    <property type="match status" value="1"/>
</dbReference>
<keyword evidence="3" id="KW-1185">Reference proteome</keyword>
<dbReference type="SUPFAM" id="SSF55298">
    <property type="entry name" value="YjgF-like"/>
    <property type="match status" value="1"/>
</dbReference>
<dbReference type="Pfam" id="PF01042">
    <property type="entry name" value="Ribonuc_L-PSP"/>
    <property type="match status" value="1"/>
</dbReference>
<gene>
    <name evidence="2" type="ORF">MQE35_10375</name>
</gene>
<dbReference type="RefSeq" id="WP_255841302.1">
    <property type="nucleotide sequence ID" value="NZ_CP094358.1"/>
</dbReference>
<dbReference type="AlphaFoldDB" id="A0A9E6ZIH0"/>
<accession>A0A9E6ZIH0</accession>
<dbReference type="InterPro" id="IPR006175">
    <property type="entry name" value="YjgF/YER057c/UK114"/>
</dbReference>
<proteinExistence type="inferred from homology"/>
<comment type="similarity">
    <text evidence="1">Belongs to the RutC family.</text>
</comment>
<dbReference type="GO" id="GO:0005829">
    <property type="term" value="C:cytosol"/>
    <property type="evidence" value="ECO:0007669"/>
    <property type="project" value="TreeGrafter"/>
</dbReference>
<dbReference type="PANTHER" id="PTHR11803:SF58">
    <property type="entry name" value="PROTEIN HMF1-RELATED"/>
    <property type="match status" value="1"/>
</dbReference>
<evidence type="ECO:0000256" key="1">
    <source>
        <dbReference type="ARBA" id="ARBA00010552"/>
    </source>
</evidence>
<dbReference type="InterPro" id="IPR035959">
    <property type="entry name" value="RutC-like_sf"/>
</dbReference>
<name>A0A9E6ZIH0_9FLAO</name>
<dbReference type="Proteomes" id="UP000831290">
    <property type="component" value="Chromosome"/>
</dbReference>
<evidence type="ECO:0000313" key="3">
    <source>
        <dbReference type="Proteomes" id="UP000831290"/>
    </source>
</evidence>
<dbReference type="EMBL" id="CP094358">
    <property type="protein sequence ID" value="UOB16142.1"/>
    <property type="molecule type" value="Genomic_DNA"/>
</dbReference>